<feature type="region of interest" description="Disordered" evidence="2">
    <location>
        <begin position="124"/>
        <end position="210"/>
    </location>
</feature>
<dbReference type="InterPro" id="IPR038680">
    <property type="entry name" value="PAW_sf"/>
</dbReference>
<accession>A0A1D1W5E0</accession>
<dbReference type="AlphaFoldDB" id="A0A1D1W5E0"/>
<dbReference type="GO" id="GO:0006516">
    <property type="term" value="P:glycoprotein catabolic process"/>
    <property type="evidence" value="ECO:0007669"/>
    <property type="project" value="InterPro"/>
</dbReference>
<dbReference type="EMBL" id="BDGG01000018">
    <property type="protein sequence ID" value="GAV08682.1"/>
    <property type="molecule type" value="Genomic_DNA"/>
</dbReference>
<dbReference type="Proteomes" id="UP000186922">
    <property type="component" value="Unassembled WGS sequence"/>
</dbReference>
<feature type="domain" description="PAW" evidence="3">
    <location>
        <begin position="226"/>
        <end position="446"/>
    </location>
</feature>
<feature type="compositionally biased region" description="Polar residues" evidence="2">
    <location>
        <begin position="163"/>
        <end position="175"/>
    </location>
</feature>
<name>A0A1D1W5E0_RAMVA</name>
<dbReference type="GO" id="GO:0005737">
    <property type="term" value="C:cytoplasm"/>
    <property type="evidence" value="ECO:0007669"/>
    <property type="project" value="InterPro"/>
</dbReference>
<protein>
    <recommendedName>
        <fullName evidence="3">PAW domain-containing protein</fullName>
    </recommendedName>
</protein>
<organism evidence="4 5">
    <name type="scientific">Ramazzottius varieornatus</name>
    <name type="common">Water bear</name>
    <name type="synonym">Tardigrade</name>
    <dbReference type="NCBI Taxonomy" id="947166"/>
    <lineage>
        <taxon>Eukaryota</taxon>
        <taxon>Metazoa</taxon>
        <taxon>Ecdysozoa</taxon>
        <taxon>Tardigrada</taxon>
        <taxon>Eutardigrada</taxon>
        <taxon>Parachela</taxon>
        <taxon>Hypsibioidea</taxon>
        <taxon>Ramazzottiidae</taxon>
        <taxon>Ramazzottius</taxon>
    </lineage>
</organism>
<dbReference type="PROSITE" id="PS51398">
    <property type="entry name" value="PAW"/>
    <property type="match status" value="1"/>
</dbReference>
<reference evidence="4 5" key="1">
    <citation type="journal article" date="2016" name="Nat. Commun.">
        <title>Extremotolerant tardigrade genome and improved radiotolerance of human cultured cells by tardigrade-unique protein.</title>
        <authorList>
            <person name="Hashimoto T."/>
            <person name="Horikawa D.D."/>
            <person name="Saito Y."/>
            <person name="Kuwahara H."/>
            <person name="Kozuka-Hata H."/>
            <person name="Shin-I T."/>
            <person name="Minakuchi Y."/>
            <person name="Ohishi K."/>
            <person name="Motoyama A."/>
            <person name="Aizu T."/>
            <person name="Enomoto A."/>
            <person name="Kondo K."/>
            <person name="Tanaka S."/>
            <person name="Hara Y."/>
            <person name="Koshikawa S."/>
            <person name="Sagara H."/>
            <person name="Miura T."/>
            <person name="Yokobori S."/>
            <person name="Miyagawa K."/>
            <person name="Suzuki Y."/>
            <person name="Kubo T."/>
            <person name="Oyama M."/>
            <person name="Kohara Y."/>
            <person name="Fujiyama A."/>
            <person name="Arakawa K."/>
            <person name="Katayama T."/>
            <person name="Toyoda A."/>
            <person name="Kunieda T."/>
        </authorList>
    </citation>
    <scope>NUCLEOTIDE SEQUENCE [LARGE SCALE GENOMIC DNA]</scope>
    <source>
        <strain evidence="4 5">YOKOZUNA-1</strain>
    </source>
</reference>
<feature type="compositionally biased region" description="Polar residues" evidence="2">
    <location>
        <begin position="126"/>
        <end position="138"/>
    </location>
</feature>
<keyword evidence="5" id="KW-1185">Reference proteome</keyword>
<evidence type="ECO:0000256" key="2">
    <source>
        <dbReference type="SAM" id="MobiDB-lite"/>
    </source>
</evidence>
<evidence type="ECO:0000256" key="1">
    <source>
        <dbReference type="PROSITE-ProRule" id="PRU00731"/>
    </source>
</evidence>
<evidence type="ECO:0000313" key="5">
    <source>
        <dbReference type="Proteomes" id="UP000186922"/>
    </source>
</evidence>
<feature type="region of interest" description="Disordered" evidence="2">
    <location>
        <begin position="20"/>
        <end position="47"/>
    </location>
</feature>
<dbReference type="InterPro" id="IPR008979">
    <property type="entry name" value="Galactose-bd-like_sf"/>
</dbReference>
<comment type="similarity">
    <text evidence="1">Belongs to the transglutaminase-like superfamily. PNGase family.</text>
</comment>
<dbReference type="Gene3D" id="2.60.120.1020">
    <property type="entry name" value="Peptide N glycanase, PAW domain"/>
    <property type="match status" value="1"/>
</dbReference>
<evidence type="ECO:0000313" key="4">
    <source>
        <dbReference type="EMBL" id="GAV08682.1"/>
    </source>
</evidence>
<dbReference type="OrthoDB" id="10059774at2759"/>
<dbReference type="InterPro" id="IPR006588">
    <property type="entry name" value="Peptide_N_glycanase_PAW_dom"/>
</dbReference>
<dbReference type="Pfam" id="PF04721">
    <property type="entry name" value="PAW"/>
    <property type="match status" value="1"/>
</dbReference>
<dbReference type="SUPFAM" id="SSF49785">
    <property type="entry name" value="Galactose-binding domain-like"/>
    <property type="match status" value="1"/>
</dbReference>
<evidence type="ECO:0000259" key="3">
    <source>
        <dbReference type="PROSITE" id="PS51398"/>
    </source>
</evidence>
<gene>
    <name evidence="4" type="primary">RvY_18341-1</name>
    <name evidence="4" type="synonym">RvY_18341.1</name>
    <name evidence="4" type="ORF">RvY_18341</name>
</gene>
<comment type="caution">
    <text evidence="4">The sequence shown here is derived from an EMBL/GenBank/DDBJ whole genome shotgun (WGS) entry which is preliminary data.</text>
</comment>
<dbReference type="STRING" id="947166.A0A1D1W5E0"/>
<proteinExistence type="inferred from homology"/>
<sequence>MLMASQRRIHNFANQHRVPSIEVYSTGPSPANGETVGNEEGNNGPPTKYIYYPSGVRNNKNGPAAVNRRSNAAAAFRNRQQSVDQHYLYNGESPSRDFRILSSTLNPLGRSQAANNYLHNTRYGRISNSRSTGNLTSQDNHHGAGSEDLASLVQKPHHASSHGILSTPRQQQFRQDLSPRSSPSPTRRKAAGTMQGRPPRRERTLSPYASFDDYNYSHDHDDEDDPVVGQYRDGANAKDDFVPFHSSSEALNVLGNVIRPSTNETTLRRLELRYSARNDRYKRPTNPIRMKVEGWNSLVFAERNTEWVTEHCRIGEQEEVMTYLSRKPGTTSAYIEWKFDFSESGLRVKRCSLKFPFETFEDGHVRACLKATDSEEAIPIFSSLVPTNVPQTRGWDKFSLIAELACQREVCAFQHSQLFRQQLKSSFFDKQEEKYPFQISLELYSMY</sequence>
<feature type="compositionally biased region" description="Low complexity" evidence="2">
    <location>
        <begin position="32"/>
        <end position="44"/>
    </location>
</feature>